<evidence type="ECO:0000313" key="6">
    <source>
        <dbReference type="EMBL" id="RGB74709.1"/>
    </source>
</evidence>
<name>A0A3E2TFQ9_9FIRM</name>
<evidence type="ECO:0000256" key="3">
    <source>
        <dbReference type="ARBA" id="ARBA00023157"/>
    </source>
</evidence>
<dbReference type="CDD" id="cd03014">
    <property type="entry name" value="PRX_Atyp2cys"/>
    <property type="match status" value="1"/>
</dbReference>
<keyword evidence="2" id="KW-0049">Antioxidant</keyword>
<dbReference type="RefSeq" id="WP_117522205.1">
    <property type="nucleotide sequence ID" value="NZ_AP031484.1"/>
</dbReference>
<dbReference type="NCBIfam" id="NF001808">
    <property type="entry name" value="PRK00522.1"/>
    <property type="match status" value="1"/>
</dbReference>
<dbReference type="Pfam" id="PF08534">
    <property type="entry name" value="Redoxin"/>
    <property type="match status" value="1"/>
</dbReference>
<dbReference type="Gene3D" id="3.40.30.10">
    <property type="entry name" value="Glutaredoxin"/>
    <property type="match status" value="1"/>
</dbReference>
<dbReference type="InterPro" id="IPR002065">
    <property type="entry name" value="TPX"/>
</dbReference>
<dbReference type="Proteomes" id="UP000261011">
    <property type="component" value="Unassembled WGS sequence"/>
</dbReference>
<organism evidence="6 7">
    <name type="scientific">Anaerococcus nagyae</name>
    <dbReference type="NCBI Taxonomy" id="1755241"/>
    <lineage>
        <taxon>Bacteria</taxon>
        <taxon>Bacillati</taxon>
        <taxon>Bacillota</taxon>
        <taxon>Tissierellia</taxon>
        <taxon>Tissierellales</taxon>
        <taxon>Peptoniphilaceae</taxon>
        <taxon>Anaerococcus</taxon>
    </lineage>
</organism>
<accession>A0A3E2TFQ9</accession>
<keyword evidence="3" id="KW-1015">Disulfide bond</keyword>
<keyword evidence="1 6" id="KW-0575">Peroxidase</keyword>
<dbReference type="PROSITE" id="PS51352">
    <property type="entry name" value="THIOREDOXIN_2"/>
    <property type="match status" value="1"/>
</dbReference>
<evidence type="ECO:0000256" key="2">
    <source>
        <dbReference type="ARBA" id="ARBA00022862"/>
    </source>
</evidence>
<keyword evidence="4" id="KW-0676">Redox-active center</keyword>
<gene>
    <name evidence="6" type="ORF">DXA39_08060</name>
</gene>
<evidence type="ECO:0000259" key="5">
    <source>
        <dbReference type="PROSITE" id="PS51352"/>
    </source>
</evidence>
<proteinExistence type="predicted"/>
<dbReference type="InterPro" id="IPR013740">
    <property type="entry name" value="Redoxin"/>
</dbReference>
<dbReference type="AlphaFoldDB" id="A0A3E2TFQ9"/>
<feature type="domain" description="Thioredoxin" evidence="5">
    <location>
        <begin position="20"/>
        <end position="170"/>
    </location>
</feature>
<dbReference type="SUPFAM" id="SSF52833">
    <property type="entry name" value="Thioredoxin-like"/>
    <property type="match status" value="1"/>
</dbReference>
<dbReference type="OrthoDB" id="9781543at2"/>
<evidence type="ECO:0000256" key="1">
    <source>
        <dbReference type="ARBA" id="ARBA00022559"/>
    </source>
</evidence>
<keyword evidence="1 6" id="KW-0560">Oxidoreductase</keyword>
<evidence type="ECO:0000313" key="7">
    <source>
        <dbReference type="Proteomes" id="UP000261011"/>
    </source>
</evidence>
<dbReference type="InterPro" id="IPR036249">
    <property type="entry name" value="Thioredoxin-like_sf"/>
</dbReference>
<protein>
    <submittedName>
        <fullName evidence="6">Thiol peroxidase</fullName>
    </submittedName>
</protein>
<dbReference type="PANTHER" id="PTHR43110:SF1">
    <property type="entry name" value="THIOL PEROXIDASE"/>
    <property type="match status" value="1"/>
</dbReference>
<dbReference type="PANTHER" id="PTHR43110">
    <property type="entry name" value="THIOL PEROXIDASE"/>
    <property type="match status" value="1"/>
</dbReference>
<sequence>MTSREVKLGKMFLSVDGKKLNIGDKAPNFKAINNDLSEYNFYLEGDEKVKIISALPSVDTSVCELQTYLLTKEEKDFPDNLLVLSISNDLPFAQNRFIKDKNIQKIKFVSDYLYNEFAKSYSLYINEIKLINRAIFVIDKNNIIRYIEYLDQNTDLPNIDKALEVAKSLI</sequence>
<comment type="caution">
    <text evidence="6">The sequence shown here is derived from an EMBL/GenBank/DDBJ whole genome shotgun (WGS) entry which is preliminary data.</text>
</comment>
<dbReference type="EMBL" id="QVEU01000009">
    <property type="protein sequence ID" value="RGB74709.1"/>
    <property type="molecule type" value="Genomic_DNA"/>
</dbReference>
<evidence type="ECO:0000256" key="4">
    <source>
        <dbReference type="ARBA" id="ARBA00023284"/>
    </source>
</evidence>
<dbReference type="GO" id="GO:0008379">
    <property type="term" value="F:thioredoxin peroxidase activity"/>
    <property type="evidence" value="ECO:0007669"/>
    <property type="project" value="InterPro"/>
</dbReference>
<dbReference type="InterPro" id="IPR050455">
    <property type="entry name" value="Tpx_Peroxidase_subfamily"/>
</dbReference>
<keyword evidence="7" id="KW-1185">Reference proteome</keyword>
<reference evidence="6 7" key="1">
    <citation type="submission" date="2018-08" db="EMBL/GenBank/DDBJ databases">
        <title>A genome reference for cultivated species of the human gut microbiota.</title>
        <authorList>
            <person name="Zou Y."/>
            <person name="Xue W."/>
            <person name="Luo G."/>
        </authorList>
    </citation>
    <scope>NUCLEOTIDE SEQUENCE [LARGE SCALE GENOMIC DNA]</scope>
    <source>
        <strain evidence="6 7">OF01-3</strain>
    </source>
</reference>
<dbReference type="InterPro" id="IPR013766">
    <property type="entry name" value="Thioredoxin_domain"/>
</dbReference>